<dbReference type="InterPro" id="IPR054708">
    <property type="entry name" value="MTPAP-like_central"/>
</dbReference>
<sequence>MGNLQELSVFEQTSIVSNPSFSQIGAERWTVAETAARNIISKLHPTVASHTTRFQVIKYLRRLIKNLSRFEVFPYGSVPLKTYLPNGDIDLTVFCDASVEEALANDIVSQLQREDHNNSAEFSVKEIRLVNAEVKLVKCVVQNIVVDISFNQVGGLCSLCFLDVVDYIIGKDHLFKRSILVIKAWCYYESRILGAHHGLISTYALETLVLYIIQVFHSSLDGPLAVLYKFMDYFSKFDWNNYCITLCGPVRLSSMSESGTGIPESVGGRMLLSEEFYRHCMDTYSVPLKEVEMQTRIFPRKHLNIVDPLKEFNNLGRSVSEGNYNRIKSAFTFGARKLGQILMHSGDSTLAVELPNFFSNTLNRHGSGHRPDVQIAVNMLAATPTHHPIFNESNHEGEDGVCIFPTLDTANRHQIGKRSSDEVLQEPEEEEGTNFIHDRVSEARRHVGTVDVPSVTYSIAFSEELFNTDSSLASANNVSSPEYLDSMLDLRGRFETQFNILQYGRCFYLFGSNMQDWPVPPPPPHFQSAHSSHAIQRSSLLNRFPYRSINGIVHGPRFCPINSMISPRASYGFERPRPRGTGTFFPILNQPLRGYRPSSVEGIIQAPVRSFHSIVTSSGFPAGQSGGLPWYSDGNHSASRGNADGFIPQPNGVLEYGPLLHAQRIIPFQGSNMQPRPASSFGPRTPFQGRNRQERPASSFPPSVQLWTLYPRHR</sequence>
<dbReference type="CDD" id="cd05402">
    <property type="entry name" value="NT_PAP_TUTase"/>
    <property type="match status" value="1"/>
</dbReference>
<accession>A0AAD8GYK5</accession>
<dbReference type="InterPro" id="IPR043519">
    <property type="entry name" value="NT_sf"/>
</dbReference>
<protein>
    <recommendedName>
        <fullName evidence="6">Polymerase nucleotidyl transferase domain-containing protein</fullName>
    </recommendedName>
</protein>
<feature type="domain" description="Poly(A) RNA polymerase mitochondrial-like central palm" evidence="2">
    <location>
        <begin position="37"/>
        <end position="156"/>
    </location>
</feature>
<feature type="domain" description="PAP/OAS1 substrate-binding-related" evidence="3">
    <location>
        <begin position="169"/>
        <end position="362"/>
    </location>
</feature>
<dbReference type="InterPro" id="IPR058921">
    <property type="entry name" value="PAP/OAS1-rel"/>
</dbReference>
<reference evidence="4" key="2">
    <citation type="submission" date="2023-05" db="EMBL/GenBank/DDBJ databases">
        <authorList>
            <person name="Schelkunov M.I."/>
        </authorList>
    </citation>
    <scope>NUCLEOTIDE SEQUENCE</scope>
    <source>
        <strain evidence="4">Hsosn_3</strain>
        <tissue evidence="4">Leaf</tissue>
    </source>
</reference>
<dbReference type="SUPFAM" id="SSF81631">
    <property type="entry name" value="PAP/OAS1 substrate-binding domain"/>
    <property type="match status" value="1"/>
</dbReference>
<comment type="caution">
    <text evidence="4">The sequence shown here is derived from an EMBL/GenBank/DDBJ whole genome shotgun (WGS) entry which is preliminary data.</text>
</comment>
<dbReference type="PANTHER" id="PTHR45979">
    <property type="entry name" value="PAP/OAS1 SUBSTRATE-BINDING DOMAIN SUPERFAMILY"/>
    <property type="match status" value="1"/>
</dbReference>
<evidence type="ECO:0008006" key="6">
    <source>
        <dbReference type="Google" id="ProtNLM"/>
    </source>
</evidence>
<dbReference type="Pfam" id="PF26180">
    <property type="entry name" value="PAP-OAS1"/>
    <property type="match status" value="1"/>
</dbReference>
<evidence type="ECO:0000313" key="4">
    <source>
        <dbReference type="EMBL" id="KAK1357114.1"/>
    </source>
</evidence>
<dbReference type="Gene3D" id="3.30.460.10">
    <property type="entry name" value="Beta Polymerase, domain 2"/>
    <property type="match status" value="1"/>
</dbReference>
<evidence type="ECO:0000256" key="1">
    <source>
        <dbReference type="SAM" id="MobiDB-lite"/>
    </source>
</evidence>
<dbReference type="EMBL" id="JAUIZM010000011">
    <property type="protein sequence ID" value="KAK1357114.1"/>
    <property type="molecule type" value="Genomic_DNA"/>
</dbReference>
<evidence type="ECO:0000259" key="3">
    <source>
        <dbReference type="Pfam" id="PF26180"/>
    </source>
</evidence>
<gene>
    <name evidence="4" type="ORF">POM88_050370</name>
</gene>
<proteinExistence type="predicted"/>
<dbReference type="Gene3D" id="1.10.1410.10">
    <property type="match status" value="1"/>
</dbReference>
<feature type="region of interest" description="Disordered" evidence="1">
    <location>
        <begin position="670"/>
        <end position="703"/>
    </location>
</feature>
<dbReference type="InterPro" id="IPR058920">
    <property type="entry name" value="PAP-OAS1-bd-rel"/>
</dbReference>
<dbReference type="AlphaFoldDB" id="A0AAD8GYK5"/>
<evidence type="ECO:0000259" key="2">
    <source>
        <dbReference type="Pfam" id="PF22600"/>
    </source>
</evidence>
<keyword evidence="5" id="KW-1185">Reference proteome</keyword>
<dbReference type="PANTHER" id="PTHR45979:SF2">
    <property type="entry name" value="PAP_OAS1 SUBSTRATE-BINDING DOMAIN SUPERFAMILY"/>
    <property type="match status" value="1"/>
</dbReference>
<dbReference type="Proteomes" id="UP001237642">
    <property type="component" value="Unassembled WGS sequence"/>
</dbReference>
<evidence type="ECO:0000313" key="5">
    <source>
        <dbReference type="Proteomes" id="UP001237642"/>
    </source>
</evidence>
<organism evidence="4 5">
    <name type="scientific">Heracleum sosnowskyi</name>
    <dbReference type="NCBI Taxonomy" id="360622"/>
    <lineage>
        <taxon>Eukaryota</taxon>
        <taxon>Viridiplantae</taxon>
        <taxon>Streptophyta</taxon>
        <taxon>Embryophyta</taxon>
        <taxon>Tracheophyta</taxon>
        <taxon>Spermatophyta</taxon>
        <taxon>Magnoliopsida</taxon>
        <taxon>eudicotyledons</taxon>
        <taxon>Gunneridae</taxon>
        <taxon>Pentapetalae</taxon>
        <taxon>asterids</taxon>
        <taxon>campanulids</taxon>
        <taxon>Apiales</taxon>
        <taxon>Apiaceae</taxon>
        <taxon>Apioideae</taxon>
        <taxon>apioid superclade</taxon>
        <taxon>Tordylieae</taxon>
        <taxon>Tordyliinae</taxon>
        <taxon>Heracleum</taxon>
    </lineage>
</organism>
<dbReference type="SUPFAM" id="SSF81301">
    <property type="entry name" value="Nucleotidyltransferase"/>
    <property type="match status" value="1"/>
</dbReference>
<name>A0AAD8GYK5_9APIA</name>
<reference evidence="4" key="1">
    <citation type="submission" date="2023-02" db="EMBL/GenBank/DDBJ databases">
        <title>Genome of toxic invasive species Heracleum sosnowskyi carries increased number of genes despite the absence of recent whole-genome duplications.</title>
        <authorList>
            <person name="Schelkunov M."/>
            <person name="Shtratnikova V."/>
            <person name="Makarenko M."/>
            <person name="Klepikova A."/>
            <person name="Omelchenko D."/>
            <person name="Novikova G."/>
            <person name="Obukhova E."/>
            <person name="Bogdanov V."/>
            <person name="Penin A."/>
            <person name="Logacheva M."/>
        </authorList>
    </citation>
    <scope>NUCLEOTIDE SEQUENCE</scope>
    <source>
        <strain evidence="4">Hsosn_3</strain>
        <tissue evidence="4">Leaf</tissue>
    </source>
</reference>
<dbReference type="Pfam" id="PF22600">
    <property type="entry name" value="MTPAP-like_central"/>
    <property type="match status" value="1"/>
</dbReference>